<accession>A0A022KTG0</accession>
<dbReference type="RefSeq" id="WP_017823398.1">
    <property type="nucleotide sequence ID" value="NZ_AORC01000010.1"/>
</dbReference>
<evidence type="ECO:0000313" key="8">
    <source>
        <dbReference type="EMBL" id="EYT49154.1"/>
    </source>
</evidence>
<dbReference type="OrthoDB" id="9799219at2"/>
<evidence type="ECO:0000256" key="6">
    <source>
        <dbReference type="ARBA" id="ARBA00023136"/>
    </source>
</evidence>
<evidence type="ECO:0000256" key="1">
    <source>
        <dbReference type="ARBA" id="ARBA00004651"/>
    </source>
</evidence>
<protein>
    <submittedName>
        <fullName evidence="8">NADH-ubiquinone oxidoreductase subunit 4L</fullName>
    </submittedName>
</protein>
<dbReference type="PANTHER" id="PTHR34583:SF2">
    <property type="entry name" value="ANTIPORTER SUBUNIT MNHC2-RELATED"/>
    <property type="match status" value="1"/>
</dbReference>
<dbReference type="STRING" id="1249481.D641_0109355"/>
<comment type="subcellular location">
    <subcellularLocation>
        <location evidence="1">Cell membrane</location>
        <topology evidence="1">Multi-pass membrane protein</topology>
    </subcellularLocation>
</comment>
<feature type="transmembrane region" description="Helical" evidence="7">
    <location>
        <begin position="70"/>
        <end position="92"/>
    </location>
</feature>
<dbReference type="AlphaFoldDB" id="A0A022KTG0"/>
<keyword evidence="5 7" id="KW-1133">Transmembrane helix</keyword>
<name>A0A022KTG0_9MICO</name>
<evidence type="ECO:0000256" key="4">
    <source>
        <dbReference type="ARBA" id="ARBA00022692"/>
    </source>
</evidence>
<sequence>MIISLTVAVLVTGGVYLLLQRSMVRVVFGMTLLSHAANFILLSAGVPGWRAEPLTDVSGRPEMADPLPQAFVLTAIVITMAVTIFMLTLAVLGRDDDMAEHPETGETRDS</sequence>
<evidence type="ECO:0000256" key="3">
    <source>
        <dbReference type="ARBA" id="ARBA00022475"/>
    </source>
</evidence>
<proteinExistence type="inferred from homology"/>
<feature type="transmembrane region" description="Helical" evidence="7">
    <location>
        <begin position="27"/>
        <end position="49"/>
    </location>
</feature>
<reference evidence="8 9" key="1">
    <citation type="journal article" date="2013" name="Genome Announc.">
        <title>Draft genome sequence of an Actinobacterium, Brachybacterium muris strain UCD-AY4.</title>
        <authorList>
            <person name="Lo J.R."/>
            <person name="Lang J.M."/>
            <person name="Darling A.E."/>
            <person name="Eisen J.A."/>
            <person name="Coil D.A."/>
        </authorList>
    </citation>
    <scope>NUCLEOTIDE SEQUENCE [LARGE SCALE GENOMIC DNA]</scope>
    <source>
        <strain evidence="8 9">UCD-AY4</strain>
    </source>
</reference>
<evidence type="ECO:0000256" key="7">
    <source>
        <dbReference type="SAM" id="Phobius"/>
    </source>
</evidence>
<keyword evidence="4 7" id="KW-0812">Transmembrane</keyword>
<gene>
    <name evidence="8" type="ORF">D641_0109355</name>
</gene>
<evidence type="ECO:0000256" key="5">
    <source>
        <dbReference type="ARBA" id="ARBA00022989"/>
    </source>
</evidence>
<keyword evidence="9" id="KW-1185">Reference proteome</keyword>
<dbReference type="Gene3D" id="1.10.287.3510">
    <property type="match status" value="1"/>
</dbReference>
<keyword evidence="6 7" id="KW-0472">Membrane</keyword>
<dbReference type="InterPro" id="IPR050601">
    <property type="entry name" value="CPA3_antiporter_subunitC"/>
</dbReference>
<comment type="caution">
    <text evidence="8">The sequence shown here is derived from an EMBL/GenBank/DDBJ whole genome shotgun (WGS) entry which is preliminary data.</text>
</comment>
<dbReference type="Pfam" id="PF00420">
    <property type="entry name" value="Oxidored_q2"/>
    <property type="match status" value="1"/>
</dbReference>
<dbReference type="EMBL" id="AORC01000010">
    <property type="protein sequence ID" value="EYT49154.1"/>
    <property type="molecule type" value="Genomic_DNA"/>
</dbReference>
<comment type="similarity">
    <text evidence="2">Belongs to the CPA3 antiporters (TC 2.A.63) subunit C family.</text>
</comment>
<dbReference type="PANTHER" id="PTHR34583">
    <property type="entry name" value="ANTIPORTER SUBUNIT MNHC2-RELATED"/>
    <property type="match status" value="1"/>
</dbReference>
<dbReference type="Proteomes" id="UP000019754">
    <property type="component" value="Unassembled WGS sequence"/>
</dbReference>
<evidence type="ECO:0000256" key="2">
    <source>
        <dbReference type="ARBA" id="ARBA00010388"/>
    </source>
</evidence>
<dbReference type="InterPro" id="IPR039428">
    <property type="entry name" value="NUOK/Mnh_C1-like"/>
</dbReference>
<keyword evidence="3" id="KW-1003">Cell membrane</keyword>
<evidence type="ECO:0000313" key="9">
    <source>
        <dbReference type="Proteomes" id="UP000019754"/>
    </source>
</evidence>
<dbReference type="GO" id="GO:0005886">
    <property type="term" value="C:plasma membrane"/>
    <property type="evidence" value="ECO:0007669"/>
    <property type="project" value="UniProtKB-SubCell"/>
</dbReference>
<keyword evidence="8" id="KW-0830">Ubiquinone</keyword>
<dbReference type="HOGENOM" id="CLU_082058_3_2_11"/>
<organism evidence="8 9">
    <name type="scientific">Brachybacterium muris UCD-AY4</name>
    <dbReference type="NCBI Taxonomy" id="1249481"/>
    <lineage>
        <taxon>Bacteria</taxon>
        <taxon>Bacillati</taxon>
        <taxon>Actinomycetota</taxon>
        <taxon>Actinomycetes</taxon>
        <taxon>Micrococcales</taxon>
        <taxon>Dermabacteraceae</taxon>
        <taxon>Brachybacterium</taxon>
    </lineage>
</organism>